<evidence type="ECO:0000259" key="1">
    <source>
        <dbReference type="PROSITE" id="PS50943"/>
    </source>
</evidence>
<sequence>MKRLKEERLARAKRVQAAREMTKLSRREFAKKSGIANTTLQHWEDGEKHTLPEKSVRRFIKALLNLGVHCSYDWLMHGKGPAPQYAGHVIFQEETTDLPTHGVRQKNEDEEIKEELTLFLSRNKNTVHLVVSDDAMEPRFVQGEVVAGVRVYGKEIEKLIGLDCIVLVQGGDLLLRTILKGDVEGYYHLGYTNPKTTASKPFLYNIELVNAAPVIWARRNSHLYKSPK</sequence>
<accession>A9KDU8</accession>
<dbReference type="Gene3D" id="1.10.260.40">
    <property type="entry name" value="lambda repressor-like DNA-binding domains"/>
    <property type="match status" value="1"/>
</dbReference>
<gene>
    <name evidence="2" type="ordered locus">CBUD_0775</name>
</gene>
<dbReference type="GO" id="GO:0003677">
    <property type="term" value="F:DNA binding"/>
    <property type="evidence" value="ECO:0007669"/>
    <property type="project" value="InterPro"/>
</dbReference>
<organism evidence="2 3">
    <name type="scientific">Coxiella burnetii (strain Dugway 5J108-111)</name>
    <dbReference type="NCBI Taxonomy" id="434922"/>
    <lineage>
        <taxon>Bacteria</taxon>
        <taxon>Pseudomonadati</taxon>
        <taxon>Pseudomonadota</taxon>
        <taxon>Gammaproteobacteria</taxon>
        <taxon>Legionellales</taxon>
        <taxon>Coxiellaceae</taxon>
        <taxon>Coxiella</taxon>
    </lineage>
</organism>
<dbReference type="EMBL" id="CP000733">
    <property type="protein sequence ID" value="ABS77559.1"/>
    <property type="molecule type" value="Genomic_DNA"/>
</dbReference>
<dbReference type="HOGENOM" id="CLU_105786_0_0_6"/>
<reference evidence="2 3" key="1">
    <citation type="journal article" date="2009" name="Infect. Immun.">
        <title>Comparative genomics reveal extensive transposon-mediated genomic plasticity and diversity among potential effector proteins within the genus Coxiella.</title>
        <authorList>
            <person name="Beare P.A."/>
            <person name="Unsworth N."/>
            <person name="Andoh M."/>
            <person name="Voth D.E."/>
            <person name="Omsland A."/>
            <person name="Gilk S.D."/>
            <person name="Williams K.P."/>
            <person name="Sobral B.W."/>
            <person name="Kupko J.J.III."/>
            <person name="Porcella S.F."/>
            <person name="Samuel J.E."/>
            <person name="Heinzen R.A."/>
        </authorList>
    </citation>
    <scope>NUCLEOTIDE SEQUENCE [LARGE SCALE GENOMIC DNA]</scope>
    <source>
        <strain evidence="2 3">Dugway 5J108-111</strain>
    </source>
</reference>
<evidence type="ECO:0000313" key="3">
    <source>
        <dbReference type="Proteomes" id="UP000008555"/>
    </source>
</evidence>
<dbReference type="InterPro" id="IPR001387">
    <property type="entry name" value="Cro/C1-type_HTH"/>
</dbReference>
<dbReference type="KEGG" id="cbd:CBUD_0775"/>
<dbReference type="InterPro" id="IPR010982">
    <property type="entry name" value="Lambda_DNA-bd_dom_sf"/>
</dbReference>
<dbReference type="PROSITE" id="PS50943">
    <property type="entry name" value="HTH_CROC1"/>
    <property type="match status" value="1"/>
</dbReference>
<protein>
    <recommendedName>
        <fullName evidence="1">HTH cro/C1-type domain-containing protein</fullName>
    </recommendedName>
</protein>
<dbReference type="SMART" id="SM00530">
    <property type="entry name" value="HTH_XRE"/>
    <property type="match status" value="1"/>
</dbReference>
<dbReference type="SUPFAM" id="SSF47413">
    <property type="entry name" value="lambda repressor-like DNA-binding domains"/>
    <property type="match status" value="1"/>
</dbReference>
<proteinExistence type="predicted"/>
<feature type="domain" description="HTH cro/C1-type" evidence="1">
    <location>
        <begin position="15"/>
        <end position="47"/>
    </location>
</feature>
<dbReference type="Proteomes" id="UP000008555">
    <property type="component" value="Chromosome"/>
</dbReference>
<dbReference type="CDD" id="cd00093">
    <property type="entry name" value="HTH_XRE"/>
    <property type="match status" value="1"/>
</dbReference>
<dbReference type="AlphaFoldDB" id="A9KDU8"/>
<name>A9KDU8_COXBN</name>
<evidence type="ECO:0000313" key="2">
    <source>
        <dbReference type="EMBL" id="ABS77559.1"/>
    </source>
</evidence>
<dbReference type="Pfam" id="PF12844">
    <property type="entry name" value="HTH_19"/>
    <property type="match status" value="1"/>
</dbReference>